<reference evidence="1 2" key="1">
    <citation type="submission" date="2018-04" db="EMBL/GenBank/DDBJ databases">
        <title>Genomic Encyclopedia of Archaeal and Bacterial Type Strains, Phase II (KMG-II): from individual species to whole genera.</title>
        <authorList>
            <person name="Goeker M."/>
        </authorList>
    </citation>
    <scope>NUCLEOTIDE SEQUENCE [LARGE SCALE GENOMIC DNA]</scope>
    <source>
        <strain evidence="1 2">DSM 29955</strain>
    </source>
</reference>
<organism evidence="1 2">
    <name type="scientific">Yoonia sediminilitoris</name>
    <dbReference type="NCBI Taxonomy" id="1286148"/>
    <lineage>
        <taxon>Bacteria</taxon>
        <taxon>Pseudomonadati</taxon>
        <taxon>Pseudomonadota</taxon>
        <taxon>Alphaproteobacteria</taxon>
        <taxon>Rhodobacterales</taxon>
        <taxon>Paracoccaceae</taxon>
        <taxon>Yoonia</taxon>
    </lineage>
</organism>
<dbReference type="AlphaFoldDB" id="A0A2T6KMF2"/>
<evidence type="ECO:0000313" key="1">
    <source>
        <dbReference type="EMBL" id="PUB17386.1"/>
    </source>
</evidence>
<sequence>MAAQVISFRQDDEVTRFRCAMEQGQEAAANLVRFLAAKLDDWLSRMTSQHKASLAEPIAALDTQMSLTTKVGKLADASISRMPEVVKAQGFLPAQGEAASTAYRIGLNAAHRQLLHTIASLQPLAKIAFENRLASHELDPAIGLIIAELTMSLEVEKHVNYFGARHRAFYYGDLIGQDLRGAAPERALLHLPSGAVLQKVPKGTGIVAQLDDGRKVRFQTETEVAVTPAKVGATAALTYTTNMKNSLASSLGAITGMHAIIDPAGPLSPGRRVFNAPPEAPFDVGIDIASEMFAVAEGHRTINLALYMDRATDLPAASYPQDIAPDAIPDPRIALELRADPALVATLDFPSRIKAIEFIARRVNQLAKERNCIPSMDLIYEVISRELVQRGNKSAQSLRTLLGRVLTLALIENRAWPTGAYWTALEAGITKHKAALMGQRKPKSDDQKQIGEIIEAFTVVKGKFAYEPAEIFQKLLGDAFTITLSTETGPVTATTTIIKPLDALTSQTVAKRKKSTAAGIGVQLIFAPEKPALTPPPDGSAAAPVMNIRWNQSGRACPITFFERYMLDAIGITINVKGVSQVSAFSDDGLLATAQSFLPFGARPKDAATFTVSAPEIVSKPVTSIAMAIEWADLPTTPGGFAGHYETYPDTVVIPEPKVQTAYLAPDGWKPDREEPLPLFESRAHDGLLHDRWQVRINIPGITFPPLPRQDAKPLKSRNNVKPGAIRLKLQDAGDFGQAAYPLALVNAMRPRWVPGLRPRKIPPAPYIPKISKLRLDYTASATMDLAATETARPGDQVTQITPFGHRVAFPRKIHRDFGLFPKRLGLASLYVQLTGAGSKKRLGLLFDIADSGHQRIAPDVVGIHWHYLTAQGWKTLPETVIFSDTTDGLTKSGVVILDLPDDADTPKGEFPDGGVWVAASTDSPHFATHPVLSQVRTNGVWAQRAVGNDDHADGPRSWKFETPISGLAAPVEASRRAPPRAAESAPHYLARVSERLRHRKRAVTPFDVERLVLEKFPEVWIAKCLPHLTRATPEPCPGTTTVVITRHPPEVMTSSPEGRLFDPGTLNKVQKYLQSHGAEGVQYEVVNPAFDRIHVRAAVRFSPFLDDGAMAHKLRLYLAQVLSVWTAKDSLGQFGWQLQEPVLRAQIAALDYVEDVTDFSVLHFMVDDTPHYRLADTAHWAGGPDHVIRPSRPWALALSASDHAISTLETPQNIPATPSGIGRLRVGDMLIVSEEARQ</sequence>
<evidence type="ECO:0000313" key="2">
    <source>
        <dbReference type="Proteomes" id="UP000244523"/>
    </source>
</evidence>
<accession>A0A2T6KMF2</accession>
<dbReference type="Proteomes" id="UP000244523">
    <property type="component" value="Unassembled WGS sequence"/>
</dbReference>
<proteinExistence type="predicted"/>
<protein>
    <recommendedName>
        <fullName evidence="3">Baseplate J-like protein</fullName>
    </recommendedName>
</protein>
<keyword evidence="2" id="KW-1185">Reference proteome</keyword>
<name>A0A2T6KMF2_9RHOB</name>
<evidence type="ECO:0008006" key="3">
    <source>
        <dbReference type="Google" id="ProtNLM"/>
    </source>
</evidence>
<comment type="caution">
    <text evidence="1">The sequence shown here is derived from an EMBL/GenBank/DDBJ whole genome shotgun (WGS) entry which is preliminary data.</text>
</comment>
<dbReference type="EMBL" id="QBUD01000002">
    <property type="protein sequence ID" value="PUB17386.1"/>
    <property type="molecule type" value="Genomic_DNA"/>
</dbReference>
<gene>
    <name evidence="1" type="ORF">C8N45_102398</name>
</gene>